<reference evidence="1 2" key="1">
    <citation type="submission" date="2016-02" db="EMBL/GenBank/DDBJ databases">
        <title>Genome sequence of Clostridium thermobutyricum DSM 4928.</title>
        <authorList>
            <person name="Poehlein A."/>
            <person name="Daniel R."/>
        </authorList>
    </citation>
    <scope>NUCLEOTIDE SEQUENCE [LARGE SCALE GENOMIC DNA]</scope>
    <source>
        <strain evidence="1 2">DSM 4928</strain>
    </source>
</reference>
<dbReference type="OrthoDB" id="8476780at2"/>
<dbReference type="RefSeq" id="WP_080023893.1">
    <property type="nucleotide sequence ID" value="NZ_LTAY01000076.1"/>
</dbReference>
<dbReference type="Proteomes" id="UP000191448">
    <property type="component" value="Unassembled WGS sequence"/>
</dbReference>
<protein>
    <recommendedName>
        <fullName evidence="3">Chaperone protein DnaK</fullName>
    </recommendedName>
</protein>
<evidence type="ECO:0000313" key="1">
    <source>
        <dbReference type="EMBL" id="OPX46650.1"/>
    </source>
</evidence>
<evidence type="ECO:0000313" key="2">
    <source>
        <dbReference type="Proteomes" id="UP000191448"/>
    </source>
</evidence>
<evidence type="ECO:0008006" key="3">
    <source>
        <dbReference type="Google" id="ProtNLM"/>
    </source>
</evidence>
<dbReference type="SUPFAM" id="SSF53067">
    <property type="entry name" value="Actin-like ATPase domain"/>
    <property type="match status" value="1"/>
</dbReference>
<dbReference type="AlphaFoldDB" id="A0A1V4SS01"/>
<dbReference type="EMBL" id="LTAY01000076">
    <property type="protein sequence ID" value="OPX46650.1"/>
    <property type="molecule type" value="Genomic_DNA"/>
</dbReference>
<dbReference type="Gene3D" id="3.30.420.40">
    <property type="match status" value="2"/>
</dbReference>
<proteinExistence type="predicted"/>
<dbReference type="Gene3D" id="3.90.640.10">
    <property type="entry name" value="Actin, Chain A, domain 4"/>
    <property type="match status" value="1"/>
</dbReference>
<gene>
    <name evidence="1" type="ORF">CLTHE_26860</name>
</gene>
<comment type="caution">
    <text evidence="1">The sequence shown here is derived from an EMBL/GenBank/DDBJ whole genome shotgun (WGS) entry which is preliminary data.</text>
</comment>
<sequence length="900" mass="105318">METKCIKKIYRPLENELKKIEKHLKIVLDEINSINNWIYIENKKIIINRDQAKVIVNSLYYNNSNVMYGVDIEEIKNQYKEYFSFEGFNTWTIPNLDEIKRLVRTSIEYPNKTRDVEMKFKDGIRAFLLCDDMGKTARYRIESPGVFSGPASIFPIIRIEPKNVFGVLKFILDNKLIIKNFKNKESLNILTEFNSVYPLLCSESLKLDRDKIYKDLKNDSLKYIFKNNIEDIYDEFLNYDKRRIGIEGYDKKLLEDINRGDWDLYKYEFNNKKESDVYVYFDKEIVARNPMSDIKENGIVAIDFGTKSTVVVYQEKNEHSIPMRIGAINFKSEVLESQYENPTVMEFIDIDNFLKSYNLEEGRPETKWGDLTISHTANNELLNNDSFDYYSYMSDLKMWCGSSDRKVRIIDKKGLTIDLPNFIDIKEGEFNPIEIYAYYIGSYINNMQNGIYLEYILSFPVTYDEVIKNKIIECFKRGISKSLPEIILKNRKIKVVEGASEPAAYAISALKSYGFEPDENENIYYGVFDFGGGTTDFDYGLYRIADDDKEDRFDYVIEHFGAGGDRYLGGENLLELLAFNVFKDNANLLRKEEITFTLPSECNVFVGSEILIKESKEARLNMRQLMESLRAITEHHKNYKEKYKDGIKLDFYKNDGTLIKNIKLNINLNKLENILEERIRKGIFSFFESLNDSFKAESIENVKKINILLAGNSSRSQLVNNIFKELIKEKNDIKYDLYPPLRTEASYKKLEELSIKFDRDDLEKPTGKTGVAFGLIESRGGGSIKVINRENKFKYFVGRQKRKNFKLVLDKNIEFNKWVKFIDASEENFEIYYTTLPIARGNNLSTTDIERLRLEIEKTYDDANIYIRAVGLDKIEYVVSRDDMIKECKYLSEIVQIKLD</sequence>
<organism evidence="1 2">
    <name type="scientific">Clostridium thermobutyricum DSM 4928</name>
    <dbReference type="NCBI Taxonomy" id="1121339"/>
    <lineage>
        <taxon>Bacteria</taxon>
        <taxon>Bacillati</taxon>
        <taxon>Bacillota</taxon>
        <taxon>Clostridia</taxon>
        <taxon>Eubacteriales</taxon>
        <taxon>Clostridiaceae</taxon>
        <taxon>Clostridium</taxon>
    </lineage>
</organism>
<dbReference type="InterPro" id="IPR043129">
    <property type="entry name" value="ATPase_NBD"/>
</dbReference>
<accession>A0A1V4SS01</accession>
<name>A0A1V4SS01_9CLOT</name>